<dbReference type="EMBL" id="UOEK01000583">
    <property type="protein sequence ID" value="VAW09456.1"/>
    <property type="molecule type" value="Genomic_DNA"/>
</dbReference>
<sequence>MSGEPDPLYVRARAALLDATDALAPFLDATVLVGAQAVYLWTGDAGFGVAEYTTDADFAFDPAALPDSPLLEDALLSHGFTLRRVPGAWLSPDGIPVDLMVPEELAGAGTRAARLGVHGKRVARRARGLEGALVDRLRMSISALDPDDDRSVDMFVAGPAALLVAKVTKISERLGGSRVIDKDALDVLRLLQATGTAVLADRFARLRQNQLSATVTEETISQLDPLFGSSTAEGVAMVI</sequence>
<name>A0A3B0TQX7_9ZZZZ</name>
<evidence type="ECO:0000313" key="1">
    <source>
        <dbReference type="EMBL" id="VAW09456.1"/>
    </source>
</evidence>
<dbReference type="AlphaFoldDB" id="A0A3B0TQX7"/>
<feature type="non-terminal residue" evidence="1">
    <location>
        <position position="239"/>
    </location>
</feature>
<proteinExistence type="predicted"/>
<evidence type="ECO:0008006" key="2">
    <source>
        <dbReference type="Google" id="ProtNLM"/>
    </source>
</evidence>
<gene>
    <name evidence="1" type="ORF">MNBD_ACTINO02-1078</name>
</gene>
<reference evidence="1" key="1">
    <citation type="submission" date="2018-06" db="EMBL/GenBank/DDBJ databases">
        <authorList>
            <person name="Zhirakovskaya E."/>
        </authorList>
    </citation>
    <scope>NUCLEOTIDE SEQUENCE</scope>
</reference>
<protein>
    <recommendedName>
        <fullName evidence="2">Nucleotidyltransferase</fullName>
    </recommendedName>
</protein>
<organism evidence="1">
    <name type="scientific">hydrothermal vent metagenome</name>
    <dbReference type="NCBI Taxonomy" id="652676"/>
    <lineage>
        <taxon>unclassified sequences</taxon>
        <taxon>metagenomes</taxon>
        <taxon>ecological metagenomes</taxon>
    </lineage>
</organism>
<accession>A0A3B0TQX7</accession>